<accession>A0ABD1WMN3</accession>
<organism evidence="2 3">
    <name type="scientific">Forsythia ovata</name>
    <dbReference type="NCBI Taxonomy" id="205694"/>
    <lineage>
        <taxon>Eukaryota</taxon>
        <taxon>Viridiplantae</taxon>
        <taxon>Streptophyta</taxon>
        <taxon>Embryophyta</taxon>
        <taxon>Tracheophyta</taxon>
        <taxon>Spermatophyta</taxon>
        <taxon>Magnoliopsida</taxon>
        <taxon>eudicotyledons</taxon>
        <taxon>Gunneridae</taxon>
        <taxon>Pentapetalae</taxon>
        <taxon>asterids</taxon>
        <taxon>lamiids</taxon>
        <taxon>Lamiales</taxon>
        <taxon>Oleaceae</taxon>
        <taxon>Forsythieae</taxon>
        <taxon>Forsythia</taxon>
    </lineage>
</organism>
<protein>
    <submittedName>
        <fullName evidence="2">Uncharacterized protein</fullName>
    </submittedName>
</protein>
<dbReference type="AlphaFoldDB" id="A0ABD1WMN3"/>
<gene>
    <name evidence="2" type="ORF">Fot_11528</name>
</gene>
<keyword evidence="3" id="KW-1185">Reference proteome</keyword>
<feature type="region of interest" description="Disordered" evidence="1">
    <location>
        <begin position="1"/>
        <end position="20"/>
    </location>
</feature>
<evidence type="ECO:0000313" key="3">
    <source>
        <dbReference type="Proteomes" id="UP001604277"/>
    </source>
</evidence>
<evidence type="ECO:0000313" key="2">
    <source>
        <dbReference type="EMBL" id="KAL2549998.1"/>
    </source>
</evidence>
<sequence length="126" mass="13605">MAQLTSAATRPSSGQRYTPSELSRAFVTSYVARVCASSENCKSSPKTFDLGPHRFGIFVLAKGRNVSRQPSSPAFCTTHNSKRDCGKVYISASFINSVTSAVSTAFPKEEVQYLWTEVAARATAEG</sequence>
<name>A0ABD1WMN3_9LAMI</name>
<dbReference type="Proteomes" id="UP001604277">
    <property type="component" value="Unassembled WGS sequence"/>
</dbReference>
<comment type="caution">
    <text evidence="2">The sequence shown here is derived from an EMBL/GenBank/DDBJ whole genome shotgun (WGS) entry which is preliminary data.</text>
</comment>
<reference evidence="3" key="1">
    <citation type="submission" date="2024-07" db="EMBL/GenBank/DDBJ databases">
        <title>Two chromosome-level genome assemblies of Korean endemic species Abeliophyllum distichum and Forsythia ovata (Oleaceae).</title>
        <authorList>
            <person name="Jang H."/>
        </authorList>
    </citation>
    <scope>NUCLEOTIDE SEQUENCE [LARGE SCALE GENOMIC DNA]</scope>
</reference>
<dbReference type="EMBL" id="JBFOLJ010000003">
    <property type="protein sequence ID" value="KAL2549998.1"/>
    <property type="molecule type" value="Genomic_DNA"/>
</dbReference>
<proteinExistence type="predicted"/>
<evidence type="ECO:0000256" key="1">
    <source>
        <dbReference type="SAM" id="MobiDB-lite"/>
    </source>
</evidence>